<evidence type="ECO:0000256" key="5">
    <source>
        <dbReference type="ARBA" id="ARBA00022917"/>
    </source>
</evidence>
<dbReference type="SUPFAM" id="SSF50249">
    <property type="entry name" value="Nucleic acid-binding proteins"/>
    <property type="match status" value="1"/>
</dbReference>
<accession>A0A9P6NMW8</accession>
<dbReference type="GO" id="GO:0017102">
    <property type="term" value="C:methionyl glutamyl tRNA synthetase complex"/>
    <property type="evidence" value="ECO:0007669"/>
    <property type="project" value="TreeGrafter"/>
</dbReference>
<keyword evidence="3 6" id="KW-0820">tRNA-binding</keyword>
<dbReference type="FunFam" id="2.40.50.140:FF:000047">
    <property type="entry name" value="tyrosine--tRNA ligase, cytoplasmic isoform X2"/>
    <property type="match status" value="1"/>
</dbReference>
<reference evidence="10" key="1">
    <citation type="submission" date="2013-11" db="EMBL/GenBank/DDBJ databases">
        <title>Genome sequence of the fusiform rust pathogen reveals effectors for host alternation and coevolution with pine.</title>
        <authorList>
            <consortium name="DOE Joint Genome Institute"/>
            <person name="Smith K."/>
            <person name="Pendleton A."/>
            <person name="Kubisiak T."/>
            <person name="Anderson C."/>
            <person name="Salamov A."/>
            <person name="Aerts A."/>
            <person name="Riley R."/>
            <person name="Clum A."/>
            <person name="Lindquist E."/>
            <person name="Ence D."/>
            <person name="Campbell M."/>
            <person name="Kronenberg Z."/>
            <person name="Feau N."/>
            <person name="Dhillon B."/>
            <person name="Hamelin R."/>
            <person name="Burleigh J."/>
            <person name="Smith J."/>
            <person name="Yandell M."/>
            <person name="Nelson C."/>
            <person name="Grigoriev I."/>
            <person name="Davis J."/>
        </authorList>
    </citation>
    <scope>NUCLEOTIDE SEQUENCE</scope>
    <source>
        <strain evidence="10">G11</strain>
    </source>
</reference>
<dbReference type="Pfam" id="PF01588">
    <property type="entry name" value="tRNA_bind"/>
    <property type="match status" value="1"/>
</dbReference>
<dbReference type="GO" id="GO:0000049">
    <property type="term" value="F:tRNA binding"/>
    <property type="evidence" value="ECO:0007669"/>
    <property type="project" value="UniProtKB-UniRule"/>
</dbReference>
<dbReference type="GO" id="GO:0006412">
    <property type="term" value="P:translation"/>
    <property type="evidence" value="ECO:0007669"/>
    <property type="project" value="UniProtKB-KW"/>
</dbReference>
<name>A0A9P6NMW8_9BASI</name>
<dbReference type="Gene3D" id="1.20.1050.130">
    <property type="match status" value="1"/>
</dbReference>
<dbReference type="InterPro" id="IPR053836">
    <property type="entry name" value="Arc1-like_N"/>
</dbReference>
<comment type="caution">
    <text evidence="10">The sequence shown here is derived from an EMBL/GenBank/DDBJ whole genome shotgun (WGS) entry which is preliminary data.</text>
</comment>
<dbReference type="CDD" id="cd02799">
    <property type="entry name" value="tRNA_bind_EMAP-II_like"/>
    <property type="match status" value="1"/>
</dbReference>
<keyword evidence="2" id="KW-0963">Cytoplasm</keyword>
<evidence type="ECO:0000256" key="6">
    <source>
        <dbReference type="PROSITE-ProRule" id="PRU00209"/>
    </source>
</evidence>
<gene>
    <name evidence="10" type="ORF">CROQUDRAFT_657357</name>
</gene>
<dbReference type="PROSITE" id="PS50405">
    <property type="entry name" value="GST_CTER"/>
    <property type="match status" value="1"/>
</dbReference>
<evidence type="ECO:0000259" key="9">
    <source>
        <dbReference type="PROSITE" id="PS50886"/>
    </source>
</evidence>
<feature type="domain" description="GST C-terminal" evidence="8">
    <location>
        <begin position="46"/>
        <end position="185"/>
    </location>
</feature>
<feature type="domain" description="TRNA-binding" evidence="9">
    <location>
        <begin position="267"/>
        <end position="374"/>
    </location>
</feature>
<dbReference type="InterPro" id="IPR051270">
    <property type="entry name" value="Tyrosine-tRNA_ligase_regulator"/>
</dbReference>
<dbReference type="InterPro" id="IPR002547">
    <property type="entry name" value="tRNA-bd_dom"/>
</dbReference>
<feature type="compositionally biased region" description="Basic and acidic residues" evidence="7">
    <location>
        <begin position="194"/>
        <end position="203"/>
    </location>
</feature>
<feature type="compositionally biased region" description="Basic and acidic residues" evidence="7">
    <location>
        <begin position="238"/>
        <end position="253"/>
    </location>
</feature>
<evidence type="ECO:0000313" key="10">
    <source>
        <dbReference type="EMBL" id="KAG0146386.1"/>
    </source>
</evidence>
<feature type="region of interest" description="Disordered" evidence="7">
    <location>
        <begin position="191"/>
        <end position="268"/>
    </location>
</feature>
<sequence>MSNIRLHHPASDATTKLIAEVFLKPALPELVLEEKSELSLQLSNDSPILLEPSQIWNTLANKLGSQSASLSLLGITENENKEALGWFKSLQSFQAKKTEVLKQFESHLQSRTYMVGKDLTGTDLAVFTTLHSYIKSAVQSDLTGHPSITRHFDFIQNHPSVKSAIQKTNLGELSTISINLDDVPLIERTQAAPVKKEKKEPKAEASASTPGTKKATAPQSTEPSSTPVVGESGKPSKKKAEKEKKKDDKEGKKAGGASATVVDGPPMPHMIDMRVGKIVHVEKHPDADSLYVEKIDFGEPETRTVVSGLVNYIPIEEMRDRLLVGICNLKPANMRGVKSFAMVLAATSKDGKGGAGSVELVAPPPGSQPGDRVFFEGFENEKPIEQLNPKKKQFEVIQPNFTTLETKEACWKDPNNDGKPHRIMTERGVCVAPNFVGASLS</sequence>
<evidence type="ECO:0000256" key="4">
    <source>
        <dbReference type="ARBA" id="ARBA00022884"/>
    </source>
</evidence>
<dbReference type="InterPro" id="IPR010987">
    <property type="entry name" value="Glutathione-S-Trfase_C-like"/>
</dbReference>
<evidence type="ECO:0000256" key="7">
    <source>
        <dbReference type="SAM" id="MobiDB-lite"/>
    </source>
</evidence>
<evidence type="ECO:0000259" key="8">
    <source>
        <dbReference type="PROSITE" id="PS50405"/>
    </source>
</evidence>
<dbReference type="SUPFAM" id="SSF47616">
    <property type="entry name" value="GST C-terminal domain-like"/>
    <property type="match status" value="1"/>
</dbReference>
<evidence type="ECO:0008006" key="12">
    <source>
        <dbReference type="Google" id="ProtNLM"/>
    </source>
</evidence>
<protein>
    <recommendedName>
        <fullName evidence="12">tRNA-binding domain-containing protein</fullName>
    </recommendedName>
</protein>
<dbReference type="Proteomes" id="UP000886653">
    <property type="component" value="Unassembled WGS sequence"/>
</dbReference>
<evidence type="ECO:0000313" key="11">
    <source>
        <dbReference type="Proteomes" id="UP000886653"/>
    </source>
</evidence>
<dbReference type="PANTHER" id="PTHR11586">
    <property type="entry name" value="TRNA-AMINOACYLATION COFACTOR ARC1 FAMILY MEMBER"/>
    <property type="match status" value="1"/>
</dbReference>
<organism evidence="10 11">
    <name type="scientific">Cronartium quercuum f. sp. fusiforme G11</name>
    <dbReference type="NCBI Taxonomy" id="708437"/>
    <lineage>
        <taxon>Eukaryota</taxon>
        <taxon>Fungi</taxon>
        <taxon>Dikarya</taxon>
        <taxon>Basidiomycota</taxon>
        <taxon>Pucciniomycotina</taxon>
        <taxon>Pucciniomycetes</taxon>
        <taxon>Pucciniales</taxon>
        <taxon>Coleosporiaceae</taxon>
        <taxon>Cronartium</taxon>
    </lineage>
</organism>
<evidence type="ECO:0000256" key="3">
    <source>
        <dbReference type="ARBA" id="ARBA00022555"/>
    </source>
</evidence>
<evidence type="ECO:0000256" key="2">
    <source>
        <dbReference type="ARBA" id="ARBA00022490"/>
    </source>
</evidence>
<comment type="subcellular location">
    <subcellularLocation>
        <location evidence="1">Cytoplasm</location>
    </subcellularLocation>
</comment>
<feature type="compositionally biased region" description="Polar residues" evidence="7">
    <location>
        <begin position="217"/>
        <end position="227"/>
    </location>
</feature>
<keyword evidence="5" id="KW-0648">Protein biosynthesis</keyword>
<dbReference type="PANTHER" id="PTHR11586:SF33">
    <property type="entry name" value="AMINOACYL TRNA SYNTHASE COMPLEX-INTERACTING MULTIFUNCTIONAL PROTEIN 1"/>
    <property type="match status" value="1"/>
</dbReference>
<proteinExistence type="predicted"/>
<dbReference type="Gene3D" id="2.40.50.140">
    <property type="entry name" value="Nucleic acid-binding proteins"/>
    <property type="match status" value="1"/>
</dbReference>
<keyword evidence="4 6" id="KW-0694">RNA-binding</keyword>
<keyword evidence="11" id="KW-1185">Reference proteome</keyword>
<dbReference type="CDD" id="cd10289">
    <property type="entry name" value="GST_C_AaRS_like"/>
    <property type="match status" value="1"/>
</dbReference>
<dbReference type="InterPro" id="IPR012340">
    <property type="entry name" value="NA-bd_OB-fold"/>
</dbReference>
<dbReference type="AlphaFoldDB" id="A0A9P6NMW8"/>
<dbReference type="OrthoDB" id="2500662at2759"/>
<dbReference type="Pfam" id="PF21972">
    <property type="entry name" value="Arc1p_N_like"/>
    <property type="match status" value="1"/>
</dbReference>
<dbReference type="EMBL" id="MU167261">
    <property type="protein sequence ID" value="KAG0146386.1"/>
    <property type="molecule type" value="Genomic_DNA"/>
</dbReference>
<dbReference type="PROSITE" id="PS50886">
    <property type="entry name" value="TRBD"/>
    <property type="match status" value="1"/>
</dbReference>
<evidence type="ECO:0000256" key="1">
    <source>
        <dbReference type="ARBA" id="ARBA00004496"/>
    </source>
</evidence>
<dbReference type="InterPro" id="IPR036282">
    <property type="entry name" value="Glutathione-S-Trfase_C_sf"/>
</dbReference>